<evidence type="ECO:0000313" key="3">
    <source>
        <dbReference type="Proteomes" id="UP000676853"/>
    </source>
</evidence>
<feature type="non-terminal residue" evidence="2">
    <location>
        <position position="1"/>
    </location>
</feature>
<proteinExistence type="predicted"/>
<comment type="caution">
    <text evidence="2">The sequence shown here is derived from an EMBL/GenBank/DDBJ whole genome shotgun (WGS) entry which is preliminary data.</text>
</comment>
<gene>
    <name evidence="2" type="ORF">KFZ73_24845</name>
</gene>
<dbReference type="InterPro" id="IPR045699">
    <property type="entry name" value="GlfT2_C"/>
</dbReference>
<dbReference type="EMBL" id="JAGXOE010000187">
    <property type="protein sequence ID" value="MBS4104444.1"/>
    <property type="molecule type" value="Genomic_DNA"/>
</dbReference>
<keyword evidence="3" id="KW-1185">Reference proteome</keyword>
<accession>A0ABS5NJG0</accession>
<dbReference type="Proteomes" id="UP000676853">
    <property type="component" value="Unassembled WGS sequence"/>
</dbReference>
<organism evidence="2 3">
    <name type="scientific">Tsukamurella paurometabola</name>
    <name type="common">Corynebacterium paurometabolum</name>
    <dbReference type="NCBI Taxonomy" id="2061"/>
    <lineage>
        <taxon>Bacteria</taxon>
        <taxon>Bacillati</taxon>
        <taxon>Actinomycetota</taxon>
        <taxon>Actinomycetes</taxon>
        <taxon>Mycobacteriales</taxon>
        <taxon>Tsukamurellaceae</taxon>
        <taxon>Tsukamurella</taxon>
    </lineage>
</organism>
<feature type="domain" description="Galactofuranosyltransferase-2 C-terminal" evidence="1">
    <location>
        <begin position="1"/>
        <end position="152"/>
    </location>
</feature>
<name>A0ABS5NJG0_TSUPA</name>
<protein>
    <submittedName>
        <fullName evidence="2">Glycosyltransferase family 2 protein</fullName>
    </submittedName>
</protein>
<sequence>TALPKIAAMRKEYPDAVVLPSATELPRTSGQATAYGTKIPLNPVTKVSTLVKAVRNNLRPADPRNHEVPQANYPPLEARWFSLGRVDGVTVTTADGRGVVYRQRDREKMFALMRESLAVHREVDRRFAEMQQRYRAAYTDLTSVAAWSDIFEPAARQAELAGRNETEESK</sequence>
<dbReference type="Pfam" id="PF19320">
    <property type="entry name" value="GlfT2_domain3"/>
    <property type="match status" value="1"/>
</dbReference>
<evidence type="ECO:0000259" key="1">
    <source>
        <dbReference type="Pfam" id="PF19320"/>
    </source>
</evidence>
<evidence type="ECO:0000313" key="2">
    <source>
        <dbReference type="EMBL" id="MBS4104444.1"/>
    </source>
</evidence>
<reference evidence="2 3" key="1">
    <citation type="submission" date="2021-04" db="EMBL/GenBank/DDBJ databases">
        <title>Whole genome sequence analysis of a thiophenic sulfur metabolizing bacteria.</title>
        <authorList>
            <person name="Akhtar N."/>
            <person name="Akram J."/>
            <person name="Aslam A."/>
        </authorList>
    </citation>
    <scope>NUCLEOTIDE SEQUENCE [LARGE SCALE GENOMIC DNA]</scope>
    <source>
        <strain evidence="2 3">3OW</strain>
    </source>
</reference>